<dbReference type="Proteomes" id="UP000236316">
    <property type="component" value="Segment"/>
</dbReference>
<gene>
    <name evidence="2" type="ORF">ORPV_346</name>
</gene>
<feature type="transmembrane region" description="Helical" evidence="1">
    <location>
        <begin position="72"/>
        <end position="96"/>
    </location>
</feature>
<keyword evidence="1 2" id="KW-0812">Transmembrane</keyword>
<dbReference type="EMBL" id="LT906555">
    <property type="protein sequence ID" value="SNW62250.1"/>
    <property type="molecule type" value="Genomic_DNA"/>
</dbReference>
<proteinExistence type="predicted"/>
<dbReference type="GeneID" id="35382124"/>
<accession>A0A2I2L411</accession>
<sequence length="100" mass="11669">MLSVILSYFFLQTVISRFPIIPQSTSFLNIISHIIISIIYISDFDISLCLIMCNLTTSILSIFYYFKTDQKFVLLLLILLVLSSDMENAFLIKYIIWNNE</sequence>
<feature type="transmembrane region" description="Helical" evidence="1">
    <location>
        <begin position="48"/>
        <end position="66"/>
    </location>
</feature>
<dbReference type="KEGG" id="vg:35382124"/>
<name>A0A2I2L411_9VIRU</name>
<keyword evidence="1" id="KW-0472">Membrane</keyword>
<evidence type="ECO:0000256" key="1">
    <source>
        <dbReference type="SAM" id="Phobius"/>
    </source>
</evidence>
<evidence type="ECO:0000313" key="2">
    <source>
        <dbReference type="EMBL" id="SNW62250.1"/>
    </source>
</evidence>
<reference evidence="2" key="1">
    <citation type="submission" date="2017-08" db="EMBL/GenBank/DDBJ databases">
        <authorList>
            <consortium name="Urmite Genomes"/>
        </authorList>
    </citation>
    <scope>NUCLEOTIDE SEQUENCE [LARGE SCALE GENOMIC DNA]</scope>
    <source>
        <strain evidence="2">IHUMI-LCC2</strain>
    </source>
</reference>
<keyword evidence="1" id="KW-1133">Transmembrane helix</keyword>
<feature type="transmembrane region" description="Helical" evidence="1">
    <location>
        <begin position="20"/>
        <end position="41"/>
    </location>
</feature>
<protein>
    <submittedName>
        <fullName evidence="2">Transmembrane domain-containing protein</fullName>
    </submittedName>
</protein>
<evidence type="ECO:0000313" key="3">
    <source>
        <dbReference type="Proteomes" id="UP000236316"/>
    </source>
</evidence>
<keyword evidence="3" id="KW-1185">Reference proteome</keyword>
<organism evidence="2">
    <name type="scientific">Orpheovirus IHUMI-LCC2</name>
    <dbReference type="NCBI Taxonomy" id="2023057"/>
    <lineage>
        <taxon>Viruses</taxon>
        <taxon>Varidnaviria</taxon>
        <taxon>Bamfordvirae</taxon>
        <taxon>Nucleocytoviricota</taxon>
        <taxon>Megaviricetes</taxon>
        <taxon>Pimascovirales</taxon>
        <taxon>Ocovirineae</taxon>
        <taxon>Orpheoviridae</taxon>
        <taxon>Alphaorpheovirus</taxon>
        <taxon>Alphaorpheovirus massiliense</taxon>
    </lineage>
</organism>
<dbReference type="RefSeq" id="YP_009448552.1">
    <property type="nucleotide sequence ID" value="NC_036594.1"/>
</dbReference>